<dbReference type="AlphaFoldDB" id="A0AA39WDR6"/>
<protein>
    <submittedName>
        <fullName evidence="2">Uncharacterized protein</fullName>
    </submittedName>
</protein>
<organism evidence="2 3">
    <name type="scientific">Immersiella caudata</name>
    <dbReference type="NCBI Taxonomy" id="314043"/>
    <lineage>
        <taxon>Eukaryota</taxon>
        <taxon>Fungi</taxon>
        <taxon>Dikarya</taxon>
        <taxon>Ascomycota</taxon>
        <taxon>Pezizomycotina</taxon>
        <taxon>Sordariomycetes</taxon>
        <taxon>Sordariomycetidae</taxon>
        <taxon>Sordariales</taxon>
        <taxon>Lasiosphaeriaceae</taxon>
        <taxon>Immersiella</taxon>
    </lineage>
</organism>
<evidence type="ECO:0000313" key="3">
    <source>
        <dbReference type="Proteomes" id="UP001175000"/>
    </source>
</evidence>
<gene>
    <name evidence="2" type="ORF">B0T14DRAFT_498985</name>
</gene>
<evidence type="ECO:0000256" key="1">
    <source>
        <dbReference type="SAM" id="MobiDB-lite"/>
    </source>
</evidence>
<dbReference type="Proteomes" id="UP001175000">
    <property type="component" value="Unassembled WGS sequence"/>
</dbReference>
<comment type="caution">
    <text evidence="2">The sequence shown here is derived from an EMBL/GenBank/DDBJ whole genome shotgun (WGS) entry which is preliminary data.</text>
</comment>
<keyword evidence="3" id="KW-1185">Reference proteome</keyword>
<name>A0AA39WDR6_9PEZI</name>
<sequence length="325" mass="34855">MPIKSKTPKPAKFTLAASQPPPPQPTPSAALHPQLAAASTQDLLYFYNMAAALYRDAAGDGHDPNQTEQALPPAYDAGGSSVLPRAPATLVLRLFRQTATHILPVSERFHLGPADRQPLYSLTAQPSPRSAAEFNELAIARRHPLSGAWQGVCTSDVEPRLNLGLPGNWKVASLTIDAMPVWKRMASGRVLEHGGGGAANKMGLWWDGNGPAGVVGGVYGLWWEGGPAAGRAEVFYLVERWRGFDGGFSAGVVRIKAACHDDIADGQPARIRFANQDLGTLNFFGDGRTPPQFVCSDSRTLVMLDLVMAGLMTVLVAETRKKRVI</sequence>
<evidence type="ECO:0000313" key="2">
    <source>
        <dbReference type="EMBL" id="KAK0613512.1"/>
    </source>
</evidence>
<accession>A0AA39WDR6</accession>
<proteinExistence type="predicted"/>
<feature type="region of interest" description="Disordered" evidence="1">
    <location>
        <begin position="1"/>
        <end position="30"/>
    </location>
</feature>
<dbReference type="EMBL" id="JAULSU010000006">
    <property type="protein sequence ID" value="KAK0613512.1"/>
    <property type="molecule type" value="Genomic_DNA"/>
</dbReference>
<reference evidence="2" key="1">
    <citation type="submission" date="2023-06" db="EMBL/GenBank/DDBJ databases">
        <title>Genome-scale phylogeny and comparative genomics of the fungal order Sordariales.</title>
        <authorList>
            <consortium name="Lawrence Berkeley National Laboratory"/>
            <person name="Hensen N."/>
            <person name="Bonometti L."/>
            <person name="Westerberg I."/>
            <person name="Brannstrom I.O."/>
            <person name="Guillou S."/>
            <person name="Cros-Aarteil S."/>
            <person name="Calhoun S."/>
            <person name="Haridas S."/>
            <person name="Kuo A."/>
            <person name="Mondo S."/>
            <person name="Pangilinan J."/>
            <person name="Riley R."/>
            <person name="Labutti K."/>
            <person name="Andreopoulos B."/>
            <person name="Lipzen A."/>
            <person name="Chen C."/>
            <person name="Yanf M."/>
            <person name="Daum C."/>
            <person name="Ng V."/>
            <person name="Clum A."/>
            <person name="Steindorff A."/>
            <person name="Ohm R."/>
            <person name="Martin F."/>
            <person name="Silar P."/>
            <person name="Natvig D."/>
            <person name="Lalanne C."/>
            <person name="Gautier V."/>
            <person name="Ament-Velasquez S.L."/>
            <person name="Kruys A."/>
            <person name="Hutchinson M.I."/>
            <person name="Powell A.J."/>
            <person name="Barry K."/>
            <person name="Miller A.N."/>
            <person name="Grigoriev I.V."/>
            <person name="Debuchy R."/>
            <person name="Gladieux P."/>
            <person name="Thoren M.H."/>
            <person name="Johannesson H."/>
        </authorList>
    </citation>
    <scope>NUCLEOTIDE SEQUENCE</scope>
    <source>
        <strain evidence="2">CBS 606.72</strain>
    </source>
</reference>